<reference evidence="7 8" key="1">
    <citation type="submission" date="2020-06" db="EMBL/GenBank/DDBJ databases">
        <authorList>
            <person name="De Coninck B."/>
            <person name="Ibrahim H."/>
        </authorList>
    </citation>
    <scope>NUCLEOTIDE SEQUENCE [LARGE SCALE GENOMIC DNA]</scope>
    <source>
        <strain evidence="7">Ag_rhizogenes_K599</strain>
    </source>
</reference>
<name>A0AAN2A7Q2_RHIRH</name>
<dbReference type="InterPro" id="IPR029016">
    <property type="entry name" value="GAF-like_dom_sf"/>
</dbReference>
<dbReference type="PROSITE" id="PS51077">
    <property type="entry name" value="HTH_ICLR"/>
    <property type="match status" value="1"/>
</dbReference>
<gene>
    <name evidence="7" type="primary">kipR</name>
    <name evidence="7" type="ORF">AGRHK599_LOCUS3857</name>
</gene>
<dbReference type="AlphaFoldDB" id="A0AAN2A7Q2"/>
<dbReference type="InterPro" id="IPR036390">
    <property type="entry name" value="WH_DNA-bd_sf"/>
</dbReference>
<dbReference type="InterPro" id="IPR050707">
    <property type="entry name" value="HTH_MetabolicPath_Reg"/>
</dbReference>
<dbReference type="EMBL" id="CAICSX020000002">
    <property type="protein sequence ID" value="CAD0215609.1"/>
    <property type="molecule type" value="Genomic_DNA"/>
</dbReference>
<feature type="domain" description="HTH iclR-type" evidence="5">
    <location>
        <begin position="28"/>
        <end position="91"/>
    </location>
</feature>
<dbReference type="GO" id="GO:0003677">
    <property type="term" value="F:DNA binding"/>
    <property type="evidence" value="ECO:0007669"/>
    <property type="project" value="UniProtKB-KW"/>
</dbReference>
<evidence type="ECO:0000313" key="8">
    <source>
        <dbReference type="Proteomes" id="UP000528185"/>
    </source>
</evidence>
<dbReference type="InterPro" id="IPR014757">
    <property type="entry name" value="Tscrpt_reg_IclR_C"/>
</dbReference>
<proteinExistence type="predicted"/>
<dbReference type="Pfam" id="PF01614">
    <property type="entry name" value="IclR_C"/>
    <property type="match status" value="1"/>
</dbReference>
<keyword evidence="3" id="KW-0804">Transcription</keyword>
<dbReference type="SUPFAM" id="SSF46785">
    <property type="entry name" value="Winged helix' DNA-binding domain"/>
    <property type="match status" value="1"/>
</dbReference>
<sequence>MAGKAALWGRFPEMAATTIPAENDLTGARAVDRALALLSMVGRHAERGVALSVIVTESGLNKPTARRLLLALIRAGLVEQDEETRRYYLGEEAYVLGSLSSRRFGLLQMAQDGLTRISRRTEDSSFLSVRRDTFALCLYREEGTWPVRTHALQAGFEHPLGIGAGSLAMLAALPDGEVESVIAANSGLIAANYPGITLDGLRRDVELTRTNGYSLNPGLILSNSWGIGVAIRTPDGALAGALSIAAVDSRMRAERQPELAALLREEVTRIETRIAEMMASRARTRGDGDTKRQTRRTSK</sequence>
<dbReference type="SUPFAM" id="SSF55781">
    <property type="entry name" value="GAF domain-like"/>
    <property type="match status" value="1"/>
</dbReference>
<evidence type="ECO:0000256" key="1">
    <source>
        <dbReference type="ARBA" id="ARBA00023015"/>
    </source>
</evidence>
<dbReference type="Gene3D" id="1.10.10.10">
    <property type="entry name" value="Winged helix-like DNA-binding domain superfamily/Winged helix DNA-binding domain"/>
    <property type="match status" value="1"/>
</dbReference>
<keyword evidence="2" id="KW-0238">DNA-binding</keyword>
<accession>A0AAN2A7Q2</accession>
<dbReference type="InterPro" id="IPR005471">
    <property type="entry name" value="Tscrpt_reg_IclR_N"/>
</dbReference>
<keyword evidence="1" id="KW-0805">Transcription regulation</keyword>
<feature type="domain" description="IclR-ED" evidence="6">
    <location>
        <begin position="92"/>
        <end position="276"/>
    </location>
</feature>
<dbReference type="Gene3D" id="3.30.450.40">
    <property type="match status" value="1"/>
</dbReference>
<evidence type="ECO:0000313" key="7">
    <source>
        <dbReference type="EMBL" id="CAD0215609.1"/>
    </source>
</evidence>
<dbReference type="Pfam" id="PF09339">
    <property type="entry name" value="HTH_IclR"/>
    <property type="match status" value="1"/>
</dbReference>
<organism evidence="7 8">
    <name type="scientific">Rhizobium rhizogenes</name>
    <name type="common">Agrobacterium rhizogenes</name>
    <dbReference type="NCBI Taxonomy" id="359"/>
    <lineage>
        <taxon>Bacteria</taxon>
        <taxon>Pseudomonadati</taxon>
        <taxon>Pseudomonadota</taxon>
        <taxon>Alphaproteobacteria</taxon>
        <taxon>Hyphomicrobiales</taxon>
        <taxon>Rhizobiaceae</taxon>
        <taxon>Rhizobium/Agrobacterium group</taxon>
        <taxon>Rhizobium</taxon>
    </lineage>
</organism>
<evidence type="ECO:0000256" key="2">
    <source>
        <dbReference type="ARBA" id="ARBA00023125"/>
    </source>
</evidence>
<evidence type="ECO:0000259" key="5">
    <source>
        <dbReference type="PROSITE" id="PS51077"/>
    </source>
</evidence>
<protein>
    <submittedName>
        <fullName evidence="7">HTH-type transcriptional regulator KipR</fullName>
    </submittedName>
</protein>
<dbReference type="InterPro" id="IPR036388">
    <property type="entry name" value="WH-like_DNA-bd_sf"/>
</dbReference>
<dbReference type="GO" id="GO:0003700">
    <property type="term" value="F:DNA-binding transcription factor activity"/>
    <property type="evidence" value="ECO:0007669"/>
    <property type="project" value="TreeGrafter"/>
</dbReference>
<evidence type="ECO:0000256" key="4">
    <source>
        <dbReference type="SAM" id="MobiDB-lite"/>
    </source>
</evidence>
<evidence type="ECO:0000259" key="6">
    <source>
        <dbReference type="PROSITE" id="PS51078"/>
    </source>
</evidence>
<dbReference type="GO" id="GO:0045892">
    <property type="term" value="P:negative regulation of DNA-templated transcription"/>
    <property type="evidence" value="ECO:0007669"/>
    <property type="project" value="TreeGrafter"/>
</dbReference>
<dbReference type="PANTHER" id="PTHR30136">
    <property type="entry name" value="HELIX-TURN-HELIX TRANSCRIPTIONAL REGULATOR, ICLR FAMILY"/>
    <property type="match status" value="1"/>
</dbReference>
<feature type="region of interest" description="Disordered" evidence="4">
    <location>
        <begin position="279"/>
        <end position="299"/>
    </location>
</feature>
<dbReference type="PROSITE" id="PS51078">
    <property type="entry name" value="ICLR_ED"/>
    <property type="match status" value="1"/>
</dbReference>
<dbReference type="PANTHER" id="PTHR30136:SF39">
    <property type="entry name" value="TRANSCRIPTIONAL REGULATORY PROTEIN"/>
    <property type="match status" value="1"/>
</dbReference>
<dbReference type="Proteomes" id="UP000528185">
    <property type="component" value="Unassembled WGS sequence"/>
</dbReference>
<comment type="caution">
    <text evidence="7">The sequence shown here is derived from an EMBL/GenBank/DDBJ whole genome shotgun (WGS) entry which is preliminary data.</text>
</comment>
<evidence type="ECO:0000256" key="3">
    <source>
        <dbReference type="ARBA" id="ARBA00023163"/>
    </source>
</evidence>
<dbReference type="SMART" id="SM00346">
    <property type="entry name" value="HTH_ICLR"/>
    <property type="match status" value="1"/>
</dbReference>